<evidence type="ECO:0000313" key="1">
    <source>
        <dbReference type="EMBL" id="CAI9954320.1"/>
    </source>
</evidence>
<dbReference type="EMBL" id="CATOUU010000848">
    <property type="protein sequence ID" value="CAI9954320.1"/>
    <property type="molecule type" value="Genomic_DNA"/>
</dbReference>
<protein>
    <submittedName>
        <fullName evidence="2">Hypothetical_protein</fullName>
    </submittedName>
</protein>
<dbReference type="AlphaFoldDB" id="A0AA86QM99"/>
<keyword evidence="3" id="KW-1185">Reference proteome</keyword>
<dbReference type="EMBL" id="CAXDID020000178">
    <property type="protein sequence ID" value="CAL6049203.1"/>
    <property type="molecule type" value="Genomic_DNA"/>
</dbReference>
<name>A0AA86QM99_9EUKA</name>
<sequence>MSWLTSVSYVMLYIIFPKHYNVEDGDQINLLQIMKKIKFQFKCQILQQQGREAIIMKQSLNVVSLSRDSECEEEEIDQRVMTLSPLQIQLHAFQCMCQSHNYTQINKNTVNYQAVTLRFYSPTSFKVIIKITAEVTNFSSSAKLTPVV</sequence>
<reference evidence="2 3" key="2">
    <citation type="submission" date="2024-07" db="EMBL/GenBank/DDBJ databases">
        <authorList>
            <person name="Akdeniz Z."/>
        </authorList>
    </citation>
    <scope>NUCLEOTIDE SEQUENCE [LARGE SCALE GENOMIC DNA]</scope>
</reference>
<dbReference type="Proteomes" id="UP001642409">
    <property type="component" value="Unassembled WGS sequence"/>
</dbReference>
<proteinExistence type="predicted"/>
<comment type="caution">
    <text evidence="1">The sequence shown here is derived from an EMBL/GenBank/DDBJ whole genome shotgun (WGS) entry which is preliminary data.</text>
</comment>
<reference evidence="1" key="1">
    <citation type="submission" date="2023-06" db="EMBL/GenBank/DDBJ databases">
        <authorList>
            <person name="Kurt Z."/>
        </authorList>
    </citation>
    <scope>NUCLEOTIDE SEQUENCE</scope>
</reference>
<evidence type="ECO:0000313" key="3">
    <source>
        <dbReference type="Proteomes" id="UP001642409"/>
    </source>
</evidence>
<evidence type="ECO:0000313" key="2">
    <source>
        <dbReference type="EMBL" id="CAL6049203.1"/>
    </source>
</evidence>
<organism evidence="1">
    <name type="scientific">Hexamita inflata</name>
    <dbReference type="NCBI Taxonomy" id="28002"/>
    <lineage>
        <taxon>Eukaryota</taxon>
        <taxon>Metamonada</taxon>
        <taxon>Diplomonadida</taxon>
        <taxon>Hexamitidae</taxon>
        <taxon>Hexamitinae</taxon>
        <taxon>Hexamita</taxon>
    </lineage>
</organism>
<accession>A0AA86QM99</accession>
<gene>
    <name evidence="1" type="ORF">HINF_LOCUS41965</name>
    <name evidence="2" type="ORF">HINF_LOCUS43057</name>
</gene>